<protein>
    <submittedName>
        <fullName evidence="2">Putative oxidoreductase</fullName>
    </submittedName>
</protein>
<dbReference type="eggNOG" id="COG0300">
    <property type="taxonomic scope" value="Bacteria"/>
</dbReference>
<dbReference type="AlphaFoldDB" id="A3U689"/>
<sequence>MIVLGANSDVAKAFVEKILKEQHLKRVYLCSSNPKELAPFKAHLEVKYSVDIEVLEFNLLANTVNIDYSALDYKLVFCASGYLGKPAEKGILDEHDSLKIVTINYAKLVVELNKIATDLVSKGSGTIIGLSSVAGERGRQSNFLYGSAKAGFTAYLSGLRNYLVSKNCHVLTVKPGFMDTKMIEDIDTPKPLTITAEKAAHLIYKGYKSKKNTIYIAGIWRYIMAIIKMIPEFIFKKLSL</sequence>
<accession>A3U689</accession>
<dbReference type="OrthoDB" id="335726at2"/>
<evidence type="ECO:0000256" key="1">
    <source>
        <dbReference type="ARBA" id="ARBA00006484"/>
    </source>
</evidence>
<dbReference type="PANTHER" id="PTHR42760:SF78">
    <property type="entry name" value="3-OXOACYL-[ACYL-CARRIER-PROTEIN] REDUCTASE [NADH]"/>
    <property type="match status" value="1"/>
</dbReference>
<dbReference type="SUPFAM" id="SSF51735">
    <property type="entry name" value="NAD(P)-binding Rossmann-fold domains"/>
    <property type="match status" value="1"/>
</dbReference>
<dbReference type="STRING" id="216432.CA2559_03335"/>
<reference evidence="2 3" key="1">
    <citation type="journal article" date="2010" name="J. Bacteriol.">
        <title>The complete genome sequence of Croceibacter atlanticus HTCC2559T.</title>
        <authorList>
            <person name="Oh H.M."/>
            <person name="Kang I."/>
            <person name="Ferriera S."/>
            <person name="Giovannoni S.J."/>
            <person name="Cho J.C."/>
        </authorList>
    </citation>
    <scope>NUCLEOTIDE SEQUENCE [LARGE SCALE GENOMIC DNA]</scope>
    <source>
        <strain evidence="3">ATCC BAA-628 / HTCC2559 / KCTC 12090</strain>
    </source>
</reference>
<dbReference type="Gene3D" id="3.40.50.720">
    <property type="entry name" value="NAD(P)-binding Rossmann-like Domain"/>
    <property type="match status" value="1"/>
</dbReference>
<organism evidence="2 3">
    <name type="scientific">Croceibacter atlanticus (strain ATCC BAA-628 / JCM 21780 / CIP 108009 / IAM 15332 / KCTC 12090 / HTCC2559)</name>
    <dbReference type="NCBI Taxonomy" id="216432"/>
    <lineage>
        <taxon>Bacteria</taxon>
        <taxon>Pseudomonadati</taxon>
        <taxon>Bacteroidota</taxon>
        <taxon>Flavobacteriia</taxon>
        <taxon>Flavobacteriales</taxon>
        <taxon>Flavobacteriaceae</taxon>
        <taxon>Croceibacter</taxon>
    </lineage>
</organism>
<evidence type="ECO:0000313" key="2">
    <source>
        <dbReference type="EMBL" id="EAP87756.1"/>
    </source>
</evidence>
<dbReference type="RefSeq" id="WP_013186432.1">
    <property type="nucleotide sequence ID" value="NC_014230.1"/>
</dbReference>
<dbReference type="PRINTS" id="PR00081">
    <property type="entry name" value="GDHRDH"/>
</dbReference>
<dbReference type="EMBL" id="CP002046">
    <property type="protein sequence ID" value="EAP87756.1"/>
    <property type="molecule type" value="Genomic_DNA"/>
</dbReference>
<gene>
    <name evidence="2" type="ordered locus">CA2559_03335</name>
</gene>
<dbReference type="Pfam" id="PF00106">
    <property type="entry name" value="adh_short"/>
    <property type="match status" value="1"/>
</dbReference>
<name>A3U689_CROAH</name>
<keyword evidence="3" id="KW-1185">Reference proteome</keyword>
<dbReference type="GeneID" id="89452458"/>
<evidence type="ECO:0000313" key="3">
    <source>
        <dbReference type="Proteomes" id="UP000002297"/>
    </source>
</evidence>
<comment type="similarity">
    <text evidence="1">Belongs to the short-chain dehydrogenases/reductases (SDR) family.</text>
</comment>
<dbReference type="InterPro" id="IPR002347">
    <property type="entry name" value="SDR_fam"/>
</dbReference>
<dbReference type="GO" id="GO:0016616">
    <property type="term" value="F:oxidoreductase activity, acting on the CH-OH group of donors, NAD or NADP as acceptor"/>
    <property type="evidence" value="ECO:0007669"/>
    <property type="project" value="TreeGrafter"/>
</dbReference>
<proteinExistence type="inferred from homology"/>
<dbReference type="InterPro" id="IPR036291">
    <property type="entry name" value="NAD(P)-bd_dom_sf"/>
</dbReference>
<dbReference type="Proteomes" id="UP000002297">
    <property type="component" value="Chromosome"/>
</dbReference>
<dbReference type="KEGG" id="cat:CA2559_03335"/>
<dbReference type="HOGENOM" id="CLU_010194_2_1_10"/>
<dbReference type="PANTHER" id="PTHR42760">
    <property type="entry name" value="SHORT-CHAIN DEHYDROGENASES/REDUCTASES FAMILY MEMBER"/>
    <property type="match status" value="1"/>
</dbReference>